<feature type="transmembrane region" description="Helical" evidence="1">
    <location>
        <begin position="284"/>
        <end position="302"/>
    </location>
</feature>
<dbReference type="Pfam" id="PF20237">
    <property type="entry name" value="DUF6594"/>
    <property type="match status" value="1"/>
</dbReference>
<keyword evidence="1" id="KW-0812">Transmembrane</keyword>
<feature type="domain" description="DUF6594" evidence="2">
    <location>
        <begin position="39"/>
        <end position="295"/>
    </location>
</feature>
<dbReference type="EMBL" id="MU858068">
    <property type="protein sequence ID" value="KAK4216496.1"/>
    <property type="molecule type" value="Genomic_DNA"/>
</dbReference>
<gene>
    <name evidence="3" type="ORF">QBC37DRAFT_91231</name>
</gene>
<evidence type="ECO:0000313" key="3">
    <source>
        <dbReference type="EMBL" id="KAK4216496.1"/>
    </source>
</evidence>
<proteinExistence type="predicted"/>
<dbReference type="Proteomes" id="UP001301769">
    <property type="component" value="Unassembled WGS sequence"/>
</dbReference>
<organism evidence="3 4">
    <name type="scientific">Rhypophila decipiens</name>
    <dbReference type="NCBI Taxonomy" id="261697"/>
    <lineage>
        <taxon>Eukaryota</taxon>
        <taxon>Fungi</taxon>
        <taxon>Dikarya</taxon>
        <taxon>Ascomycota</taxon>
        <taxon>Pezizomycotina</taxon>
        <taxon>Sordariomycetes</taxon>
        <taxon>Sordariomycetidae</taxon>
        <taxon>Sordariales</taxon>
        <taxon>Naviculisporaceae</taxon>
        <taxon>Rhypophila</taxon>
    </lineage>
</organism>
<keyword evidence="1" id="KW-1133">Transmembrane helix</keyword>
<feature type="transmembrane region" description="Helical" evidence="1">
    <location>
        <begin position="258"/>
        <end position="277"/>
    </location>
</feature>
<feature type="transmembrane region" description="Helical" evidence="1">
    <location>
        <begin position="228"/>
        <end position="252"/>
    </location>
</feature>
<comment type="caution">
    <text evidence="3">The sequence shown here is derived from an EMBL/GenBank/DDBJ whole genome shotgun (WGS) entry which is preliminary data.</text>
</comment>
<accession>A0AAN6YEC4</accession>
<dbReference type="PANTHER" id="PTHR34502:SF4">
    <property type="entry name" value="DUF6594 DOMAIN-CONTAINING PROTEIN"/>
    <property type="match status" value="1"/>
</dbReference>
<keyword evidence="1" id="KW-0472">Membrane</keyword>
<dbReference type="AlphaFoldDB" id="A0AAN6YEC4"/>
<dbReference type="PANTHER" id="PTHR34502">
    <property type="entry name" value="DUF6594 DOMAIN-CONTAINING PROTEIN-RELATED"/>
    <property type="match status" value="1"/>
</dbReference>
<evidence type="ECO:0000256" key="1">
    <source>
        <dbReference type="SAM" id="Phobius"/>
    </source>
</evidence>
<evidence type="ECO:0000313" key="4">
    <source>
        <dbReference type="Proteomes" id="UP001301769"/>
    </source>
</evidence>
<reference evidence="3" key="1">
    <citation type="journal article" date="2023" name="Mol. Phylogenet. Evol.">
        <title>Genome-scale phylogeny and comparative genomics of the fungal order Sordariales.</title>
        <authorList>
            <person name="Hensen N."/>
            <person name="Bonometti L."/>
            <person name="Westerberg I."/>
            <person name="Brannstrom I.O."/>
            <person name="Guillou S."/>
            <person name="Cros-Aarteil S."/>
            <person name="Calhoun S."/>
            <person name="Haridas S."/>
            <person name="Kuo A."/>
            <person name="Mondo S."/>
            <person name="Pangilinan J."/>
            <person name="Riley R."/>
            <person name="LaButti K."/>
            <person name="Andreopoulos B."/>
            <person name="Lipzen A."/>
            <person name="Chen C."/>
            <person name="Yan M."/>
            <person name="Daum C."/>
            <person name="Ng V."/>
            <person name="Clum A."/>
            <person name="Steindorff A."/>
            <person name="Ohm R.A."/>
            <person name="Martin F."/>
            <person name="Silar P."/>
            <person name="Natvig D.O."/>
            <person name="Lalanne C."/>
            <person name="Gautier V."/>
            <person name="Ament-Velasquez S.L."/>
            <person name="Kruys A."/>
            <person name="Hutchinson M.I."/>
            <person name="Powell A.J."/>
            <person name="Barry K."/>
            <person name="Miller A.N."/>
            <person name="Grigoriev I.V."/>
            <person name="Debuchy R."/>
            <person name="Gladieux P."/>
            <person name="Hiltunen Thoren M."/>
            <person name="Johannesson H."/>
        </authorList>
    </citation>
    <scope>NUCLEOTIDE SEQUENCE</scope>
    <source>
        <strain evidence="3">PSN293</strain>
    </source>
</reference>
<sequence>MPGMSLSTSETAIGMTEIPITTEPTEDEIQRKPWKYIGYHGYAKFISSDDDFLLLRRFDTMSSRVALSLQDELTVIEEQLGETDATYSRREREDVNNGTMRDDLEDRRRLIDLAAEKLLRYNEFLLQHAAMKKLPSAPARDAKSIRNWHYNLDNAAISRQEQTYLDQSDLIRLVQQERTPLRKVIDSSLRLRTLPLWKTKKDDEEPTALPNYNVGQVSYYSNQRIDNFASSIIVLIGVAMLIAPIWILQALVTLELKLAIITVFICVFLLLVSFAMVAKPFEALGATAAYAAVLMVFIQFGTDTESSLPSLPLNATQTTG</sequence>
<keyword evidence="4" id="KW-1185">Reference proteome</keyword>
<protein>
    <recommendedName>
        <fullName evidence="2">DUF6594 domain-containing protein</fullName>
    </recommendedName>
</protein>
<dbReference type="InterPro" id="IPR046529">
    <property type="entry name" value="DUF6594"/>
</dbReference>
<reference evidence="3" key="2">
    <citation type="submission" date="2023-05" db="EMBL/GenBank/DDBJ databases">
        <authorList>
            <consortium name="Lawrence Berkeley National Laboratory"/>
            <person name="Steindorff A."/>
            <person name="Hensen N."/>
            <person name="Bonometti L."/>
            <person name="Westerberg I."/>
            <person name="Brannstrom I.O."/>
            <person name="Guillou S."/>
            <person name="Cros-Aarteil S."/>
            <person name="Calhoun S."/>
            <person name="Haridas S."/>
            <person name="Kuo A."/>
            <person name="Mondo S."/>
            <person name="Pangilinan J."/>
            <person name="Riley R."/>
            <person name="Labutti K."/>
            <person name="Andreopoulos B."/>
            <person name="Lipzen A."/>
            <person name="Chen C."/>
            <person name="Yanf M."/>
            <person name="Daum C."/>
            <person name="Ng V."/>
            <person name="Clum A."/>
            <person name="Ohm R."/>
            <person name="Martin F."/>
            <person name="Silar P."/>
            <person name="Natvig D."/>
            <person name="Lalanne C."/>
            <person name="Gautier V."/>
            <person name="Ament-Velasquez S.L."/>
            <person name="Kruys A."/>
            <person name="Hutchinson M.I."/>
            <person name="Powell A.J."/>
            <person name="Barry K."/>
            <person name="Miller A.N."/>
            <person name="Grigoriev I.V."/>
            <person name="Debuchy R."/>
            <person name="Gladieux P."/>
            <person name="Thoren M.H."/>
            <person name="Johannesson H."/>
        </authorList>
    </citation>
    <scope>NUCLEOTIDE SEQUENCE</scope>
    <source>
        <strain evidence="3">PSN293</strain>
    </source>
</reference>
<evidence type="ECO:0000259" key="2">
    <source>
        <dbReference type="Pfam" id="PF20237"/>
    </source>
</evidence>
<name>A0AAN6YEC4_9PEZI</name>